<dbReference type="STRING" id="52.CMC5_036650"/>
<proteinExistence type="predicted"/>
<dbReference type="PANTHER" id="PTHR35580">
    <property type="entry name" value="CELL SURFACE GLYCOPROTEIN (S-LAYER PROTEIN)-LIKE PROTEIN"/>
    <property type="match status" value="1"/>
</dbReference>
<evidence type="ECO:0000313" key="1">
    <source>
        <dbReference type="EMBL" id="AKT39518.1"/>
    </source>
</evidence>
<sequence length="615" mass="63116">MVGCGRFFMAFRDRSARRALLPFGVLGFAVAWVLGACSHDWEAYDPRVTSGTGAGAAGGAGGEGPVEACAPGEERACYGGPPGTQEVGICQGGTQVCQDDGRFGPCAGEVLPAQETCAPADEDCDGQVNEQGACYGGPEGTEGVGACRAGVLYCDVAPDGVCLGEVRPHVEECATAVDDDCDGVANDHCALWNRRFGGGEHEHSWGVAVDSDGSVVVVGDIISPTDFGGGPLTSSGLRDVFVAKFDASGNYQWARRFGNDQDQSASAVALSPSGEVYVTGWFEGTMNLGSSTLISNGGTDAFILKLDPSGNVEWGTRHGNAADQAGIAIAATDDGAAMVGRFAGTVTLAGQVRTSNGQEDAFLLRVDEHGAPQWGHAVGGSARDEATGVAFAANGDVVLAGSFGDTIDFAGTVLETEGESDVFVTRYDAMGNHVWSTPIGGNGQQEALGLALDAAGAVLVTGRFTSEIALAGQTRMGAGAWDAFVAKLGSGGQPLWGQAFVGPDDQVGNAVTTDQARNVVLAVGQRGTVDYGSGPVLSAGMEDMVLVQLTPDGEHRYTRRFGDELDQDPRSVAIDGSGNVLMTGDCMGVVDFGRGPLQSNATGQQEDICLVKIAQ</sequence>
<reference evidence="1 2" key="1">
    <citation type="submission" date="2015-07" db="EMBL/GenBank/DDBJ databases">
        <title>Genome analysis of myxobacterium Chondromyces crocatus Cm c5 reveals a high potential for natural compound synthesis and the genetic basis for the loss of fruiting body formation.</title>
        <authorList>
            <person name="Zaburannyi N."/>
            <person name="Bunk B."/>
            <person name="Maier J."/>
            <person name="Overmann J."/>
            <person name="Mueller R."/>
        </authorList>
    </citation>
    <scope>NUCLEOTIDE SEQUENCE [LARGE SCALE GENOMIC DNA]</scope>
    <source>
        <strain evidence="1 2">Cm c5</strain>
    </source>
</reference>
<dbReference type="PANTHER" id="PTHR35580:SF1">
    <property type="entry name" value="PHYTASE-LIKE DOMAIN-CONTAINING PROTEIN"/>
    <property type="match status" value="1"/>
</dbReference>
<protein>
    <submittedName>
        <fullName evidence="1">Uncharacterized protein</fullName>
    </submittedName>
</protein>
<gene>
    <name evidence="1" type="ORF">CMC5_036650</name>
</gene>
<accession>A0A0K1EG07</accession>
<dbReference type="InterPro" id="IPR052918">
    <property type="entry name" value="Motility_Chemotaxis_Reg"/>
</dbReference>
<dbReference type="SUPFAM" id="SSF101898">
    <property type="entry name" value="NHL repeat"/>
    <property type="match status" value="1"/>
</dbReference>
<dbReference type="AlphaFoldDB" id="A0A0K1EG07"/>
<dbReference type="EMBL" id="CP012159">
    <property type="protein sequence ID" value="AKT39518.1"/>
    <property type="molecule type" value="Genomic_DNA"/>
</dbReference>
<dbReference type="InterPro" id="IPR011042">
    <property type="entry name" value="6-blade_b-propeller_TolB-like"/>
</dbReference>
<organism evidence="1 2">
    <name type="scientific">Chondromyces crocatus</name>
    <dbReference type="NCBI Taxonomy" id="52"/>
    <lineage>
        <taxon>Bacteria</taxon>
        <taxon>Pseudomonadati</taxon>
        <taxon>Myxococcota</taxon>
        <taxon>Polyangia</taxon>
        <taxon>Polyangiales</taxon>
        <taxon>Polyangiaceae</taxon>
        <taxon>Chondromyces</taxon>
    </lineage>
</organism>
<name>A0A0K1EG07_CHOCO</name>
<dbReference type="KEGG" id="ccro:CMC5_036650"/>
<dbReference type="Gene3D" id="2.120.10.30">
    <property type="entry name" value="TolB, C-terminal domain"/>
    <property type="match status" value="1"/>
</dbReference>
<dbReference type="Proteomes" id="UP000067626">
    <property type="component" value="Chromosome"/>
</dbReference>
<keyword evidence="2" id="KW-1185">Reference proteome</keyword>
<evidence type="ECO:0000313" key="2">
    <source>
        <dbReference type="Proteomes" id="UP000067626"/>
    </source>
</evidence>